<feature type="transmembrane region" description="Helical" evidence="10">
    <location>
        <begin position="15"/>
        <end position="35"/>
    </location>
</feature>
<keyword evidence="4 10" id="KW-1003">Cell membrane</keyword>
<keyword evidence="11" id="KW-0969">Cilium</keyword>
<feature type="transmembrane region" description="Helical" evidence="10">
    <location>
        <begin position="42"/>
        <end position="60"/>
    </location>
</feature>
<keyword evidence="7 10" id="KW-0472">Membrane</keyword>
<dbReference type="GO" id="GO:0009425">
    <property type="term" value="C:bacterial-type flagellum basal body"/>
    <property type="evidence" value="ECO:0007669"/>
    <property type="project" value="UniProtKB-SubCell"/>
</dbReference>
<feature type="transmembrane region" description="Helical" evidence="10">
    <location>
        <begin position="174"/>
        <end position="207"/>
    </location>
</feature>
<dbReference type="GO" id="GO:0044780">
    <property type="term" value="P:bacterial-type flagellum assembly"/>
    <property type="evidence" value="ECO:0007669"/>
    <property type="project" value="UniProtKB-UniRule"/>
</dbReference>
<keyword evidence="5 10" id="KW-0812">Transmembrane</keyword>
<keyword evidence="8 10" id="KW-0975">Bacterial flagellum</keyword>
<keyword evidence="11" id="KW-0966">Cell projection</keyword>
<dbReference type="Pfam" id="PF01311">
    <property type="entry name" value="Bac_export_1"/>
    <property type="match status" value="1"/>
</dbReference>
<dbReference type="PANTHER" id="PTHR30065:SF8">
    <property type="entry name" value="FLAGELLAR BIOSYNTHETIC PROTEIN FLIR"/>
    <property type="match status" value="1"/>
</dbReference>
<feature type="transmembrane region" description="Helical" evidence="10">
    <location>
        <begin position="90"/>
        <end position="111"/>
    </location>
</feature>
<evidence type="ECO:0000256" key="2">
    <source>
        <dbReference type="ARBA" id="ARBA00009772"/>
    </source>
</evidence>
<comment type="caution">
    <text evidence="11">The sequence shown here is derived from an EMBL/GenBank/DDBJ whole genome shotgun (WGS) entry which is preliminary data.</text>
</comment>
<feature type="transmembrane region" description="Helical" evidence="10">
    <location>
        <begin position="66"/>
        <end position="83"/>
    </location>
</feature>
<evidence type="ECO:0000256" key="1">
    <source>
        <dbReference type="ARBA" id="ARBA00002578"/>
    </source>
</evidence>
<keyword evidence="6 10" id="KW-1133">Transmembrane helix</keyword>
<organism evidence="11 12">
    <name type="scientific">Novosphingobium sediminicola</name>
    <dbReference type="NCBI Taxonomy" id="563162"/>
    <lineage>
        <taxon>Bacteria</taxon>
        <taxon>Pseudomonadati</taxon>
        <taxon>Pseudomonadota</taxon>
        <taxon>Alphaproteobacteria</taxon>
        <taxon>Sphingomonadales</taxon>
        <taxon>Sphingomonadaceae</taxon>
        <taxon>Novosphingobium</taxon>
    </lineage>
</organism>
<evidence type="ECO:0000313" key="11">
    <source>
        <dbReference type="EMBL" id="MBB3956558.1"/>
    </source>
</evidence>
<dbReference type="AlphaFoldDB" id="A0A7W6CLE0"/>
<evidence type="ECO:0000256" key="6">
    <source>
        <dbReference type="ARBA" id="ARBA00022989"/>
    </source>
</evidence>
<evidence type="ECO:0000256" key="4">
    <source>
        <dbReference type="ARBA" id="ARBA00022475"/>
    </source>
</evidence>
<dbReference type="InterPro" id="IPR002010">
    <property type="entry name" value="T3SS_IM_R"/>
</dbReference>
<dbReference type="PRINTS" id="PR00953">
    <property type="entry name" value="TYPE3IMRPROT"/>
</dbReference>
<keyword evidence="12" id="KW-1185">Reference proteome</keyword>
<dbReference type="RefSeq" id="WP_183627425.1">
    <property type="nucleotide sequence ID" value="NZ_JACIDX010000014.1"/>
</dbReference>
<comment type="similarity">
    <text evidence="2 10">Belongs to the FliR/MopE/SpaR family.</text>
</comment>
<name>A0A7W6CLE0_9SPHN</name>
<feature type="transmembrane region" description="Helical" evidence="10">
    <location>
        <begin position="213"/>
        <end position="234"/>
    </location>
</feature>
<evidence type="ECO:0000313" key="12">
    <source>
        <dbReference type="Proteomes" id="UP000548867"/>
    </source>
</evidence>
<protein>
    <recommendedName>
        <fullName evidence="3 9">Flagellar biosynthetic protein FliR</fullName>
    </recommendedName>
</protein>
<dbReference type="EMBL" id="JACIDX010000014">
    <property type="protein sequence ID" value="MBB3956558.1"/>
    <property type="molecule type" value="Genomic_DNA"/>
</dbReference>
<feature type="transmembrane region" description="Helical" evidence="10">
    <location>
        <begin position="131"/>
        <end position="154"/>
    </location>
</feature>
<evidence type="ECO:0000256" key="5">
    <source>
        <dbReference type="ARBA" id="ARBA00022692"/>
    </source>
</evidence>
<gene>
    <name evidence="11" type="ORF">GGR38_003523</name>
</gene>
<keyword evidence="11" id="KW-0282">Flagellum</keyword>
<dbReference type="PANTHER" id="PTHR30065">
    <property type="entry name" value="FLAGELLAR BIOSYNTHETIC PROTEIN FLIR"/>
    <property type="match status" value="1"/>
</dbReference>
<comment type="function">
    <text evidence="1 10">Role in flagellar biosynthesis.</text>
</comment>
<sequence length="260" mass="27096">MIGLDFGFGPLQDEFFRWMFLMTRIGAALVAAPFFGMMNIPVQVRVITAGAIAVLVTAWTNTAMPAHLFSLSGLLAVAGEVLVGTVMGFVLQFAFAAPAIAAELIGSGMGLSMASTVDPQNGAHSPALGQYFTVVLTLVFFGLGCHLQWIALVVKSYEVFAPGHTWIGPDRIQAILSFGSVLFATAVAMALPVTLLLLLVLVVAGVLSRSAPALNLFSLGLPSAIAAGFAALLATTPMLTDRMIELSADAIRAAARMIGA</sequence>
<reference evidence="11 12" key="1">
    <citation type="submission" date="2020-08" db="EMBL/GenBank/DDBJ databases">
        <title>Genomic Encyclopedia of Type Strains, Phase IV (KMG-IV): sequencing the most valuable type-strain genomes for metagenomic binning, comparative biology and taxonomic classification.</title>
        <authorList>
            <person name="Goeker M."/>
        </authorList>
    </citation>
    <scope>NUCLEOTIDE SEQUENCE [LARGE SCALE GENOMIC DNA]</scope>
    <source>
        <strain evidence="11 12">DSM 27057</strain>
    </source>
</reference>
<evidence type="ECO:0000256" key="3">
    <source>
        <dbReference type="ARBA" id="ARBA00021717"/>
    </source>
</evidence>
<evidence type="ECO:0000256" key="8">
    <source>
        <dbReference type="ARBA" id="ARBA00023143"/>
    </source>
</evidence>
<comment type="subcellular location">
    <subcellularLocation>
        <location evidence="10">Cell membrane</location>
        <topology evidence="10">Multi-pass membrane protein</topology>
    </subcellularLocation>
    <subcellularLocation>
        <location evidence="10">Bacterial flagellum basal body</location>
    </subcellularLocation>
</comment>
<dbReference type="InterPro" id="IPR006303">
    <property type="entry name" value="FliR"/>
</dbReference>
<evidence type="ECO:0000256" key="9">
    <source>
        <dbReference type="NCBIfam" id="TIGR01400"/>
    </source>
</evidence>
<proteinExistence type="inferred from homology"/>
<dbReference type="GO" id="GO:0005886">
    <property type="term" value="C:plasma membrane"/>
    <property type="evidence" value="ECO:0007669"/>
    <property type="project" value="UniProtKB-SubCell"/>
</dbReference>
<dbReference type="Proteomes" id="UP000548867">
    <property type="component" value="Unassembled WGS sequence"/>
</dbReference>
<evidence type="ECO:0000256" key="10">
    <source>
        <dbReference type="RuleBase" id="RU362071"/>
    </source>
</evidence>
<dbReference type="GO" id="GO:0006605">
    <property type="term" value="P:protein targeting"/>
    <property type="evidence" value="ECO:0007669"/>
    <property type="project" value="UniProtKB-UniRule"/>
</dbReference>
<evidence type="ECO:0000256" key="7">
    <source>
        <dbReference type="ARBA" id="ARBA00023136"/>
    </source>
</evidence>
<accession>A0A7W6CLE0</accession>
<dbReference type="NCBIfam" id="TIGR01400">
    <property type="entry name" value="fliR"/>
    <property type="match status" value="1"/>
</dbReference>